<proteinExistence type="predicted"/>
<dbReference type="PANTHER" id="PTHR24359">
    <property type="entry name" value="SERINE/THREONINE-PROTEIN KINASE SBK1"/>
    <property type="match status" value="1"/>
</dbReference>
<sequence>MASSLHPKEKSLGKVLRDALQHSDFSNREFLPHDAFNDIKKEWDVPQELASRKIDDKDGVLTKFISEKSPKTFAILIRARLGTHAARLAEYGFTDRYLPVQYEHGKITSRSGIPADDPALRWFLTWEEKNNPDADVETNINEFCRHQWEFLAPIFAAGAVIEELHDDHVLPLFEYVQRGGGGFSTLYQARIHKAHRGDLIKVNLAIKELLESESGSENAFDGEVNALDLARSLNHRHIVNFLAAFKWRTKRYMMFQWVDGGNLREFWNNNSRGDEVTIGHTIKWALTELHGLAEALDKWHNYFKDSPRNCRHGDLKPENIIRAKEDGSLGCLQIADLGLAKIHSLATDNRRTLSIPKSTFRYEAPERWTSITTPISRSYDMWSLGCVILEFIIWLLYGVEELQGFNRLIERGFFEINDDHTITHHPKVRQWSKHMEEKTLGEKQGKCYSGALRDLLDMVVKRLL</sequence>
<dbReference type="CDD" id="cd00180">
    <property type="entry name" value="PKc"/>
    <property type="match status" value="1"/>
</dbReference>
<keyword evidence="2" id="KW-0418">Kinase</keyword>
<feature type="domain" description="Protein kinase" evidence="1">
    <location>
        <begin position="172"/>
        <end position="464"/>
    </location>
</feature>
<dbReference type="PROSITE" id="PS50011">
    <property type="entry name" value="PROTEIN_KINASE_DOM"/>
    <property type="match status" value="1"/>
</dbReference>
<reference evidence="2" key="1">
    <citation type="journal article" date="2020" name="Stud. Mycol.">
        <title>101 Dothideomycetes genomes: a test case for predicting lifestyles and emergence of pathogens.</title>
        <authorList>
            <person name="Haridas S."/>
            <person name="Albert R."/>
            <person name="Binder M."/>
            <person name="Bloem J."/>
            <person name="Labutti K."/>
            <person name="Salamov A."/>
            <person name="Andreopoulos B."/>
            <person name="Baker S."/>
            <person name="Barry K."/>
            <person name="Bills G."/>
            <person name="Bluhm B."/>
            <person name="Cannon C."/>
            <person name="Castanera R."/>
            <person name="Culley D."/>
            <person name="Daum C."/>
            <person name="Ezra D."/>
            <person name="Gonzalez J."/>
            <person name="Henrissat B."/>
            <person name="Kuo A."/>
            <person name="Liang C."/>
            <person name="Lipzen A."/>
            <person name="Lutzoni F."/>
            <person name="Magnuson J."/>
            <person name="Mondo S."/>
            <person name="Nolan M."/>
            <person name="Ohm R."/>
            <person name="Pangilinan J."/>
            <person name="Park H.-J."/>
            <person name="Ramirez L."/>
            <person name="Alfaro M."/>
            <person name="Sun H."/>
            <person name="Tritt A."/>
            <person name="Yoshinaga Y."/>
            <person name="Zwiers L.-H."/>
            <person name="Turgeon B."/>
            <person name="Goodwin S."/>
            <person name="Spatafora J."/>
            <person name="Crous P."/>
            <person name="Grigoriev I."/>
        </authorList>
    </citation>
    <scope>NUCLEOTIDE SEQUENCE</scope>
    <source>
        <strain evidence="2">CBS 473.64</strain>
    </source>
</reference>
<keyword evidence="3" id="KW-1185">Reference proteome</keyword>
<dbReference type="InterPro" id="IPR011009">
    <property type="entry name" value="Kinase-like_dom_sf"/>
</dbReference>
<gene>
    <name evidence="2" type="ORF">P280DRAFT_397014</name>
</gene>
<dbReference type="Gene3D" id="1.10.510.10">
    <property type="entry name" value="Transferase(Phosphotransferase) domain 1"/>
    <property type="match status" value="1"/>
</dbReference>
<evidence type="ECO:0000259" key="1">
    <source>
        <dbReference type="PROSITE" id="PS50011"/>
    </source>
</evidence>
<dbReference type="Proteomes" id="UP000799753">
    <property type="component" value="Unassembled WGS sequence"/>
</dbReference>
<keyword evidence="2" id="KW-0808">Transferase</keyword>
<dbReference type="AlphaFoldDB" id="A0A6A6S1W6"/>
<dbReference type="SMART" id="SM00220">
    <property type="entry name" value="S_TKc"/>
    <property type="match status" value="1"/>
</dbReference>
<name>A0A6A6S1W6_9PLEO</name>
<dbReference type="InterPro" id="IPR000719">
    <property type="entry name" value="Prot_kinase_dom"/>
</dbReference>
<dbReference type="SUPFAM" id="SSF56112">
    <property type="entry name" value="Protein kinase-like (PK-like)"/>
    <property type="match status" value="1"/>
</dbReference>
<dbReference type="OrthoDB" id="4062651at2759"/>
<evidence type="ECO:0000313" key="3">
    <source>
        <dbReference type="Proteomes" id="UP000799753"/>
    </source>
</evidence>
<feature type="non-terminal residue" evidence="2">
    <location>
        <position position="464"/>
    </location>
</feature>
<dbReference type="Pfam" id="PF00069">
    <property type="entry name" value="Pkinase"/>
    <property type="match status" value="1"/>
</dbReference>
<dbReference type="GO" id="GO:0005524">
    <property type="term" value="F:ATP binding"/>
    <property type="evidence" value="ECO:0007669"/>
    <property type="project" value="InterPro"/>
</dbReference>
<dbReference type="GO" id="GO:0004674">
    <property type="term" value="F:protein serine/threonine kinase activity"/>
    <property type="evidence" value="ECO:0007669"/>
    <property type="project" value="TreeGrafter"/>
</dbReference>
<dbReference type="PANTHER" id="PTHR24359:SF1">
    <property type="entry name" value="INHIBITOR OF NUCLEAR FACTOR KAPPA-B KINASE EPSILON SUBUNIT HOMOLOG 1-RELATED"/>
    <property type="match status" value="1"/>
</dbReference>
<accession>A0A6A6S1W6</accession>
<dbReference type="EMBL" id="MU006782">
    <property type="protein sequence ID" value="KAF2641856.1"/>
    <property type="molecule type" value="Genomic_DNA"/>
</dbReference>
<protein>
    <submittedName>
        <fullName evidence="2">Kinase-like protein</fullName>
    </submittedName>
</protein>
<evidence type="ECO:0000313" key="2">
    <source>
        <dbReference type="EMBL" id="KAF2641856.1"/>
    </source>
</evidence>
<organism evidence="2 3">
    <name type="scientific">Massarina eburnea CBS 473.64</name>
    <dbReference type="NCBI Taxonomy" id="1395130"/>
    <lineage>
        <taxon>Eukaryota</taxon>
        <taxon>Fungi</taxon>
        <taxon>Dikarya</taxon>
        <taxon>Ascomycota</taxon>
        <taxon>Pezizomycotina</taxon>
        <taxon>Dothideomycetes</taxon>
        <taxon>Pleosporomycetidae</taxon>
        <taxon>Pleosporales</taxon>
        <taxon>Massarineae</taxon>
        <taxon>Massarinaceae</taxon>
        <taxon>Massarina</taxon>
    </lineage>
</organism>